<evidence type="ECO:0000256" key="9">
    <source>
        <dbReference type="ARBA" id="ARBA00023136"/>
    </source>
</evidence>
<dbReference type="PANTHER" id="PTHR30474:SF2">
    <property type="entry name" value="PEPTIDOGLYCAN GLYCOSYLTRANSFERASE FTSW-RELATED"/>
    <property type="match status" value="1"/>
</dbReference>
<comment type="subcellular location">
    <subcellularLocation>
        <location evidence="1">Membrane</location>
        <topology evidence="1">Multi-pass membrane protein</topology>
    </subcellularLocation>
</comment>
<sequence>MTQTAGRRKAAPAPQGSPVTTYYLLAAATTILILIGLAVVLSSSSIASIRSTGGNPWALFLVQFAALVVGLAALILGSRMPIKWWKRMTPLAFYGSLVLLVMVALAGVAVGGNRNWIRIAGFSLQPSELAKLGLALFLGLVLSQMRHQLTSLKAALVPGGIAVAAVLGLVLLGHDMGTAIVIAMIAAGAYWVAGLPARFFGLAGIVGALGAVVLLFQGESRTARINVWLADTCDAQADCMQQTQGLYSLASGGLWGLGPGQSRGKWGYLPASDNDYIFAIVGEEWGLIGTLMILIAFGMILVAVMRLVHRHRDPFVQITSAALGAWIVGQAFINIAVVLGLLPVFGVPLPLVSSGGSSLIASLAALGVLMAFARREPGAQEAFAARPSMIKRSIAVVSRGRRG</sequence>
<evidence type="ECO:0000256" key="7">
    <source>
        <dbReference type="ARBA" id="ARBA00022984"/>
    </source>
</evidence>
<keyword evidence="7" id="KW-0573">Peptidoglycan synthesis</keyword>
<evidence type="ECO:0000256" key="6">
    <source>
        <dbReference type="ARBA" id="ARBA00022960"/>
    </source>
</evidence>
<feature type="transmembrane region" description="Helical" evidence="18">
    <location>
        <begin position="177"/>
        <end position="193"/>
    </location>
</feature>
<dbReference type="PANTHER" id="PTHR30474">
    <property type="entry name" value="CELL CYCLE PROTEIN"/>
    <property type="match status" value="1"/>
</dbReference>
<keyword evidence="6" id="KW-0133">Cell shape</keyword>
<evidence type="ECO:0000256" key="2">
    <source>
        <dbReference type="ARBA" id="ARBA00004752"/>
    </source>
</evidence>
<evidence type="ECO:0000256" key="8">
    <source>
        <dbReference type="ARBA" id="ARBA00022989"/>
    </source>
</evidence>
<organism evidence="19 20">
    <name type="scientific">Demequina zhanjiangensis</name>
    <dbReference type="NCBI Taxonomy" id="3051659"/>
    <lineage>
        <taxon>Bacteria</taxon>
        <taxon>Bacillati</taxon>
        <taxon>Actinomycetota</taxon>
        <taxon>Actinomycetes</taxon>
        <taxon>Micrococcales</taxon>
        <taxon>Demequinaceae</taxon>
        <taxon>Demequina</taxon>
    </lineage>
</organism>
<evidence type="ECO:0000256" key="5">
    <source>
        <dbReference type="ARBA" id="ARBA00022692"/>
    </source>
</evidence>
<keyword evidence="5 18" id="KW-0812">Transmembrane</keyword>
<comment type="caution">
    <text evidence="19">The sequence shown here is derived from an EMBL/GenBank/DDBJ whole genome shotgun (WGS) entry which is preliminary data.</text>
</comment>
<reference evidence="19" key="1">
    <citation type="submission" date="2023-06" db="EMBL/GenBank/DDBJ databases">
        <title>SYSU T00b26.</title>
        <authorList>
            <person name="Gao L."/>
            <person name="Fang B.-Z."/>
            <person name="Li W.-J."/>
        </authorList>
    </citation>
    <scope>NUCLEOTIDE SEQUENCE</scope>
    <source>
        <strain evidence="19">SYSU T00b26</strain>
    </source>
</reference>
<evidence type="ECO:0000313" key="19">
    <source>
        <dbReference type="EMBL" id="MDN4473670.1"/>
    </source>
</evidence>
<feature type="transmembrane region" description="Helical" evidence="18">
    <location>
        <begin position="320"/>
        <end position="345"/>
    </location>
</feature>
<evidence type="ECO:0000256" key="3">
    <source>
        <dbReference type="ARBA" id="ARBA00022676"/>
    </source>
</evidence>
<evidence type="ECO:0000256" key="14">
    <source>
        <dbReference type="ARBA" id="ARBA00041418"/>
    </source>
</evidence>
<dbReference type="EC" id="2.4.99.28" evidence="15"/>
<evidence type="ECO:0000256" key="17">
    <source>
        <dbReference type="ARBA" id="ARBA00049966"/>
    </source>
</evidence>
<feature type="transmembrane region" description="Helical" evidence="18">
    <location>
        <begin position="91"/>
        <end position="110"/>
    </location>
</feature>
<keyword evidence="9 18" id="KW-0472">Membrane</keyword>
<feature type="transmembrane region" description="Helical" evidence="18">
    <location>
        <begin position="116"/>
        <end position="142"/>
    </location>
</feature>
<dbReference type="Proteomes" id="UP001172738">
    <property type="component" value="Unassembled WGS sequence"/>
</dbReference>
<keyword evidence="4" id="KW-0808">Transferase</keyword>
<comment type="function">
    <text evidence="17">Peptidoglycan polymerase that is essential for cell division.</text>
</comment>
<dbReference type="PROSITE" id="PS00428">
    <property type="entry name" value="FTSW_RODA_SPOVE"/>
    <property type="match status" value="1"/>
</dbReference>
<accession>A0ABT8G3G1</accession>
<feature type="transmembrane region" description="Helical" evidence="18">
    <location>
        <begin position="351"/>
        <end position="373"/>
    </location>
</feature>
<feature type="transmembrane region" description="Helical" evidence="18">
    <location>
        <begin position="57"/>
        <end position="79"/>
    </location>
</feature>
<proteinExistence type="inferred from homology"/>
<dbReference type="EMBL" id="JAUHPV010000007">
    <property type="protein sequence ID" value="MDN4473670.1"/>
    <property type="molecule type" value="Genomic_DNA"/>
</dbReference>
<dbReference type="Pfam" id="PF01098">
    <property type="entry name" value="FTSW_RODA_SPOVE"/>
    <property type="match status" value="1"/>
</dbReference>
<evidence type="ECO:0000256" key="13">
    <source>
        <dbReference type="ARBA" id="ARBA00041185"/>
    </source>
</evidence>
<feature type="transmembrane region" description="Helical" evidence="18">
    <location>
        <begin position="200"/>
        <end position="218"/>
    </location>
</feature>
<evidence type="ECO:0000256" key="4">
    <source>
        <dbReference type="ARBA" id="ARBA00022679"/>
    </source>
</evidence>
<evidence type="ECO:0000256" key="18">
    <source>
        <dbReference type="SAM" id="Phobius"/>
    </source>
</evidence>
<feature type="transmembrane region" description="Helical" evidence="18">
    <location>
        <begin position="285"/>
        <end position="308"/>
    </location>
</feature>
<keyword evidence="8 18" id="KW-1133">Transmembrane helix</keyword>
<evidence type="ECO:0000256" key="15">
    <source>
        <dbReference type="ARBA" id="ARBA00044770"/>
    </source>
</evidence>
<feature type="transmembrane region" description="Helical" evidence="18">
    <location>
        <begin position="21"/>
        <end position="45"/>
    </location>
</feature>
<comment type="pathway">
    <text evidence="2">Cell wall biogenesis; peptidoglycan biosynthesis.</text>
</comment>
<evidence type="ECO:0000256" key="1">
    <source>
        <dbReference type="ARBA" id="ARBA00004141"/>
    </source>
</evidence>
<protein>
    <recommendedName>
        <fullName evidence="13">Probable peptidoglycan glycosyltransferase FtsW</fullName>
        <ecNumber evidence="15">2.4.99.28</ecNumber>
    </recommendedName>
    <alternativeName>
        <fullName evidence="14">Cell division protein FtsW</fullName>
    </alternativeName>
    <alternativeName>
        <fullName evidence="11">Cell wall polymerase</fullName>
    </alternativeName>
    <alternativeName>
        <fullName evidence="10">Peptidoglycan polymerase</fullName>
    </alternativeName>
</protein>
<name>A0ABT8G3G1_9MICO</name>
<comment type="similarity">
    <text evidence="12">Belongs to the SEDS family. FtsW subfamily.</text>
</comment>
<dbReference type="RefSeq" id="WP_301129422.1">
    <property type="nucleotide sequence ID" value="NZ_JAUHPV010000007.1"/>
</dbReference>
<evidence type="ECO:0000313" key="20">
    <source>
        <dbReference type="Proteomes" id="UP001172738"/>
    </source>
</evidence>
<comment type="catalytic activity">
    <reaction evidence="16">
        <text>[GlcNAc-(1-&gt;4)-Mur2Ac(oyl-L-Ala-gamma-D-Glu-L-Lys-D-Ala-D-Ala)](n)-di-trans,octa-cis-undecaprenyl diphosphate + beta-D-GlcNAc-(1-&gt;4)-Mur2Ac(oyl-L-Ala-gamma-D-Glu-L-Lys-D-Ala-D-Ala)-di-trans,octa-cis-undecaprenyl diphosphate = [GlcNAc-(1-&gt;4)-Mur2Ac(oyl-L-Ala-gamma-D-Glu-L-Lys-D-Ala-D-Ala)](n+1)-di-trans,octa-cis-undecaprenyl diphosphate + di-trans,octa-cis-undecaprenyl diphosphate + H(+)</text>
        <dbReference type="Rhea" id="RHEA:23708"/>
        <dbReference type="Rhea" id="RHEA-COMP:9602"/>
        <dbReference type="Rhea" id="RHEA-COMP:9603"/>
        <dbReference type="ChEBI" id="CHEBI:15378"/>
        <dbReference type="ChEBI" id="CHEBI:58405"/>
        <dbReference type="ChEBI" id="CHEBI:60033"/>
        <dbReference type="ChEBI" id="CHEBI:78435"/>
        <dbReference type="EC" id="2.4.99.28"/>
    </reaction>
</comment>
<evidence type="ECO:0000256" key="12">
    <source>
        <dbReference type="ARBA" id="ARBA00038053"/>
    </source>
</evidence>
<keyword evidence="20" id="KW-1185">Reference proteome</keyword>
<evidence type="ECO:0000256" key="11">
    <source>
        <dbReference type="ARBA" id="ARBA00033270"/>
    </source>
</evidence>
<dbReference type="InterPro" id="IPR001182">
    <property type="entry name" value="FtsW/RodA"/>
</dbReference>
<dbReference type="InterPro" id="IPR018365">
    <property type="entry name" value="Cell_cycle_FtsW-rel_CS"/>
</dbReference>
<gene>
    <name evidence="19" type="ORF">QQX04_11760</name>
</gene>
<evidence type="ECO:0000256" key="16">
    <source>
        <dbReference type="ARBA" id="ARBA00049902"/>
    </source>
</evidence>
<keyword evidence="3" id="KW-0328">Glycosyltransferase</keyword>
<feature type="transmembrane region" description="Helical" evidence="18">
    <location>
        <begin position="154"/>
        <end position="171"/>
    </location>
</feature>
<evidence type="ECO:0000256" key="10">
    <source>
        <dbReference type="ARBA" id="ARBA00032370"/>
    </source>
</evidence>